<dbReference type="Proteomes" id="UP001642540">
    <property type="component" value="Unassembled WGS sequence"/>
</dbReference>
<proteinExistence type="predicted"/>
<dbReference type="EMBL" id="CAXLJM020000020">
    <property type="protein sequence ID" value="CAL8087289.1"/>
    <property type="molecule type" value="Genomic_DNA"/>
</dbReference>
<organism evidence="1 2">
    <name type="scientific">Orchesella dallaii</name>
    <dbReference type="NCBI Taxonomy" id="48710"/>
    <lineage>
        <taxon>Eukaryota</taxon>
        <taxon>Metazoa</taxon>
        <taxon>Ecdysozoa</taxon>
        <taxon>Arthropoda</taxon>
        <taxon>Hexapoda</taxon>
        <taxon>Collembola</taxon>
        <taxon>Entomobryomorpha</taxon>
        <taxon>Entomobryoidea</taxon>
        <taxon>Orchesellidae</taxon>
        <taxon>Orchesellinae</taxon>
        <taxon>Orchesella</taxon>
    </lineage>
</organism>
<protein>
    <submittedName>
        <fullName evidence="1">Uncharacterized protein</fullName>
    </submittedName>
</protein>
<evidence type="ECO:0000313" key="1">
    <source>
        <dbReference type="EMBL" id="CAL8087289.1"/>
    </source>
</evidence>
<gene>
    <name evidence="1" type="ORF">ODALV1_LOCUS6688</name>
</gene>
<keyword evidence="2" id="KW-1185">Reference proteome</keyword>
<evidence type="ECO:0000313" key="2">
    <source>
        <dbReference type="Proteomes" id="UP001642540"/>
    </source>
</evidence>
<name>A0ABP1Q771_9HEXA</name>
<comment type="caution">
    <text evidence="1">The sequence shown here is derived from an EMBL/GenBank/DDBJ whole genome shotgun (WGS) entry which is preliminary data.</text>
</comment>
<sequence length="686" mass="77586">MTFTTKFTEKKRGLRHMQKSVENLCLVSHPRFISSTAAAESLVLHAFTGSRAACDVYSRSNASGGHTHMTNLIDSIATVSPEFPTGDIFVAFDNQQVIGREYRVSAGGRQRISVATTISVFQEALPVNVQSKFPLNTKLPIPSSDPAALWSIFSKEEDKWKAVHRSYRNKWIEKRLEIVKSEIALGNGDLQNSSIQTHIRSAEYESGLEYSRVPAGSSSCAAVDMESLLVNPNSTATVTQVLDKLLELNERSDPNRKWFSVYCDGLPYGIAWKLIQFTYICSACKKTGSEAELRVHECGFNLCTRKYAKFNLQFGAGHGEINLVRTVFKENFGIFIRPIAQKLGFVSPKSLEYCKSAHDHHKSWQILQIIYVALSDEIMNLYNKDNPNTDFSVSSFSEWKQKQTNPNLSLAFDFVFNVLHPIFLFRAAIRQCNDNVAYSALYQASSLFFGFNHPKYRDIIAKQIFMGICSPSEGSPTSRKLAFRMNGSQFGQGLDFLLEERNKAQKNWVFSHGPPTHNQWKRASSSLSYFESIGEQVKDNLEWSIDNNNRWRQKFGDEYILARQHFREILSELPPTLHAFTKEREPLNPKFVNSMAICAENKITYLKAFISGKKCVLNVVSAEDMHAKSSEELKKLAKRQLRQLPASTKADLESQLSKAVDVDDILEIIGSIEYLVEELDSPITTF</sequence>
<reference evidence="1 2" key="1">
    <citation type="submission" date="2024-08" db="EMBL/GenBank/DDBJ databases">
        <authorList>
            <person name="Cucini C."/>
            <person name="Frati F."/>
        </authorList>
    </citation>
    <scope>NUCLEOTIDE SEQUENCE [LARGE SCALE GENOMIC DNA]</scope>
</reference>
<accession>A0ABP1Q771</accession>